<dbReference type="Gene3D" id="2.40.160.120">
    <property type="match status" value="1"/>
</dbReference>
<feature type="compositionally biased region" description="Gly residues" evidence="1">
    <location>
        <begin position="47"/>
        <end position="58"/>
    </location>
</feature>
<evidence type="ECO:0000256" key="1">
    <source>
        <dbReference type="SAM" id="MobiDB-lite"/>
    </source>
</evidence>
<dbReference type="InterPro" id="IPR000648">
    <property type="entry name" value="Oxysterol-bd"/>
</dbReference>
<feature type="region of interest" description="Disordered" evidence="1">
    <location>
        <begin position="27"/>
        <end position="64"/>
    </location>
</feature>
<sequence>MQSHADHAATTQAFNKVNDEMAKMALDDLPQDNMFDDAFDEDDEDAGAGGRNGAGAGAADGKKKERSWLGKVGKGLYRRTANLASSVGLVDTPMSKEEEDTKNKVFTCRSPYASSTGGIAIQDPAEAKVCRSVISLMVRSMGKSLLKGGNVMNTSFPIQCCQPKTILEIGSAMAGYTHIYMPRAVQCTDPVERMKNVVACFIGTMTLTSGNFLKPLNPILGETLQVEYSDGAKLYMEQTCHHPPVSSFYFTGPDNSYTCHGSQTFNVGWGYNKMFITSKGRRNMCFKDGSVISFDYPEDRWGNVFWGEMHHESLGVQTFEDAKNKIRCKIFFGNEGKKGLPSDYFEGVIERYDPTDPEKEGTQVFSNVEGSWVGFCDFDKVRYWDIRTCEKMTMSKPRCLLPSDSSFRPDSIALAKKDIPTAQAAKLELEGVQRYERKLREAVHGKNSTEH</sequence>
<dbReference type="EMBL" id="HBFN01026490">
    <property type="protein sequence ID" value="CAD8801635.1"/>
    <property type="molecule type" value="Transcribed_RNA"/>
</dbReference>
<feature type="compositionally biased region" description="Acidic residues" evidence="1">
    <location>
        <begin position="34"/>
        <end position="46"/>
    </location>
</feature>
<dbReference type="InterPro" id="IPR037239">
    <property type="entry name" value="OSBP_sf"/>
</dbReference>
<name>A0A7S0W2D4_9CRYP</name>
<dbReference type="Pfam" id="PF01237">
    <property type="entry name" value="Oxysterol_BP"/>
    <property type="match status" value="1"/>
</dbReference>
<dbReference type="SUPFAM" id="SSF144000">
    <property type="entry name" value="Oxysterol-binding protein-like"/>
    <property type="match status" value="1"/>
</dbReference>
<gene>
    <name evidence="2" type="ORF">HTEP1355_LOCUS15308</name>
</gene>
<evidence type="ECO:0000313" key="2">
    <source>
        <dbReference type="EMBL" id="CAD8801635.1"/>
    </source>
</evidence>
<dbReference type="GO" id="GO:0005829">
    <property type="term" value="C:cytosol"/>
    <property type="evidence" value="ECO:0007669"/>
    <property type="project" value="TreeGrafter"/>
</dbReference>
<accession>A0A7S0W2D4</accession>
<dbReference type="GO" id="GO:0016020">
    <property type="term" value="C:membrane"/>
    <property type="evidence" value="ECO:0007669"/>
    <property type="project" value="TreeGrafter"/>
</dbReference>
<evidence type="ECO:0008006" key="3">
    <source>
        <dbReference type="Google" id="ProtNLM"/>
    </source>
</evidence>
<reference evidence="2" key="1">
    <citation type="submission" date="2021-01" db="EMBL/GenBank/DDBJ databases">
        <authorList>
            <person name="Corre E."/>
            <person name="Pelletier E."/>
            <person name="Niang G."/>
            <person name="Scheremetjew M."/>
            <person name="Finn R."/>
            <person name="Kale V."/>
            <person name="Holt S."/>
            <person name="Cochrane G."/>
            <person name="Meng A."/>
            <person name="Brown T."/>
            <person name="Cohen L."/>
        </authorList>
    </citation>
    <scope>NUCLEOTIDE SEQUENCE</scope>
    <source>
        <strain evidence="2">CCMP443</strain>
    </source>
</reference>
<proteinExistence type="predicted"/>
<organism evidence="2">
    <name type="scientific">Hemiselmis tepida</name>
    <dbReference type="NCBI Taxonomy" id="464990"/>
    <lineage>
        <taxon>Eukaryota</taxon>
        <taxon>Cryptophyceae</taxon>
        <taxon>Cryptomonadales</taxon>
        <taxon>Hemiselmidaceae</taxon>
        <taxon>Hemiselmis</taxon>
    </lineage>
</organism>
<dbReference type="AlphaFoldDB" id="A0A7S0W2D4"/>
<protein>
    <recommendedName>
        <fullName evidence="3">Oxysterol-binding protein</fullName>
    </recommendedName>
</protein>
<dbReference type="GO" id="GO:0032934">
    <property type="term" value="F:sterol binding"/>
    <property type="evidence" value="ECO:0007669"/>
    <property type="project" value="TreeGrafter"/>
</dbReference>
<dbReference type="PANTHER" id="PTHR10972:SF148">
    <property type="entry name" value="OXYSTEROL-BINDING PROTEIN 9"/>
    <property type="match status" value="1"/>
</dbReference>
<dbReference type="PANTHER" id="PTHR10972">
    <property type="entry name" value="OXYSTEROL-BINDING PROTEIN-RELATED"/>
    <property type="match status" value="1"/>
</dbReference>